<accession>A0A0V0TX85</accession>
<dbReference type="EMBL" id="JYDJ01000114">
    <property type="protein sequence ID" value="KRX43661.1"/>
    <property type="molecule type" value="Genomic_DNA"/>
</dbReference>
<evidence type="ECO:0000313" key="1">
    <source>
        <dbReference type="EMBL" id="KRX43661.1"/>
    </source>
</evidence>
<sequence length="59" mass="6908">MSLALLNIGNENCPKLKQRWTKFYATFVRGLNGKQVQKAKFHMQILISLSFSFVQKQNY</sequence>
<protein>
    <submittedName>
        <fullName evidence="1">Uncharacterized protein</fullName>
    </submittedName>
</protein>
<proteinExistence type="predicted"/>
<comment type="caution">
    <text evidence="1">The sequence shown here is derived from an EMBL/GenBank/DDBJ whole genome shotgun (WGS) entry which is preliminary data.</text>
</comment>
<organism evidence="1 2">
    <name type="scientific">Trichinella murrelli</name>
    <dbReference type="NCBI Taxonomy" id="144512"/>
    <lineage>
        <taxon>Eukaryota</taxon>
        <taxon>Metazoa</taxon>
        <taxon>Ecdysozoa</taxon>
        <taxon>Nematoda</taxon>
        <taxon>Enoplea</taxon>
        <taxon>Dorylaimia</taxon>
        <taxon>Trichinellida</taxon>
        <taxon>Trichinellidae</taxon>
        <taxon>Trichinella</taxon>
    </lineage>
</organism>
<gene>
    <name evidence="1" type="ORF">T05_1293</name>
</gene>
<name>A0A0V0TX85_9BILA</name>
<reference evidence="1 2" key="1">
    <citation type="submission" date="2015-01" db="EMBL/GenBank/DDBJ databases">
        <title>Evolution of Trichinella species and genotypes.</title>
        <authorList>
            <person name="Korhonen P.K."/>
            <person name="Edoardo P."/>
            <person name="Giuseppe L.R."/>
            <person name="Gasser R.B."/>
        </authorList>
    </citation>
    <scope>NUCLEOTIDE SEQUENCE [LARGE SCALE GENOMIC DNA]</scope>
    <source>
        <strain evidence="1">ISS417</strain>
    </source>
</reference>
<dbReference type="Proteomes" id="UP000055048">
    <property type="component" value="Unassembled WGS sequence"/>
</dbReference>
<keyword evidence="2" id="KW-1185">Reference proteome</keyword>
<evidence type="ECO:0000313" key="2">
    <source>
        <dbReference type="Proteomes" id="UP000055048"/>
    </source>
</evidence>
<dbReference type="AlphaFoldDB" id="A0A0V0TX85"/>